<dbReference type="Proteomes" id="UP000471298">
    <property type="component" value="Unassembled WGS sequence"/>
</dbReference>
<comment type="caution">
    <text evidence="1">The sequence shown here is derived from an EMBL/GenBank/DDBJ whole genome shotgun (WGS) entry which is preliminary data.</text>
</comment>
<evidence type="ECO:0008006" key="3">
    <source>
        <dbReference type="Google" id="ProtNLM"/>
    </source>
</evidence>
<evidence type="ECO:0000313" key="2">
    <source>
        <dbReference type="Proteomes" id="UP000471298"/>
    </source>
</evidence>
<proteinExistence type="predicted"/>
<keyword evidence="2" id="KW-1185">Reference proteome</keyword>
<accession>A0A6N7F4S3</accession>
<evidence type="ECO:0000313" key="1">
    <source>
        <dbReference type="EMBL" id="MPV86886.1"/>
    </source>
</evidence>
<sequence>MTENTKTTVNIVGLFEFHGLILPVLFDGQSKYIPIKPIADLVGLDWRSAKKTISNGYKSEFFQYKAMKASLPSGLGGDITPLIPCILLEKVHFYIAQINPDRISANGNIEAAQRLILLHNEWAAALYEFETQGFAIKKDKLSALKELMRLRNLATGHEVAKLTEMIKAELQGVTVETDSAQQHLPLH</sequence>
<dbReference type="RefSeq" id="WP_152810875.1">
    <property type="nucleotide sequence ID" value="NZ_WHNW01000013.1"/>
</dbReference>
<name>A0A6N7F4S3_9GAMM</name>
<dbReference type="AlphaFoldDB" id="A0A6N7F4S3"/>
<gene>
    <name evidence="1" type="ORF">GCU85_09130</name>
</gene>
<dbReference type="InParanoid" id="A0A6N7F4S3"/>
<organism evidence="1 2">
    <name type="scientific">Ostreibacterium oceani</name>
    <dbReference type="NCBI Taxonomy" id="2654998"/>
    <lineage>
        <taxon>Bacteria</taxon>
        <taxon>Pseudomonadati</taxon>
        <taxon>Pseudomonadota</taxon>
        <taxon>Gammaproteobacteria</taxon>
        <taxon>Cardiobacteriales</taxon>
        <taxon>Ostreibacteriaceae</taxon>
        <taxon>Ostreibacterium</taxon>
    </lineage>
</organism>
<reference evidence="1 2" key="1">
    <citation type="submission" date="2019-10" db="EMBL/GenBank/DDBJ databases">
        <title>Cardiobacteriales fam. a chemoheterotrophic member of the order Cardiobacteriales, and proposal of Cardiobacteriales fam. nov.</title>
        <authorList>
            <person name="Wang C."/>
        </authorList>
    </citation>
    <scope>NUCLEOTIDE SEQUENCE [LARGE SCALE GENOMIC DNA]</scope>
    <source>
        <strain evidence="1 2">ML27</strain>
    </source>
</reference>
<protein>
    <recommendedName>
        <fullName evidence="3">Antirepressor protein ant N-terminal domain-containing protein</fullName>
    </recommendedName>
</protein>
<dbReference type="EMBL" id="WHNW01000013">
    <property type="protein sequence ID" value="MPV86886.1"/>
    <property type="molecule type" value="Genomic_DNA"/>
</dbReference>